<gene>
    <name evidence="1" type="ORF">H4S07_003924</name>
</gene>
<evidence type="ECO:0000313" key="2">
    <source>
        <dbReference type="Proteomes" id="UP001140096"/>
    </source>
</evidence>
<name>A0ACC1LCE8_9FUNG</name>
<dbReference type="EMBL" id="JANBUP010001421">
    <property type="protein sequence ID" value="KAJ2805855.1"/>
    <property type="molecule type" value="Genomic_DNA"/>
</dbReference>
<accession>A0ACC1LCE8</accession>
<proteinExistence type="predicted"/>
<keyword evidence="2" id="KW-1185">Reference proteome</keyword>
<comment type="caution">
    <text evidence="1">The sequence shown here is derived from an EMBL/GenBank/DDBJ whole genome shotgun (WGS) entry which is preliminary data.</text>
</comment>
<organism evidence="1 2">
    <name type="scientific">Coemansia furcata</name>
    <dbReference type="NCBI Taxonomy" id="417177"/>
    <lineage>
        <taxon>Eukaryota</taxon>
        <taxon>Fungi</taxon>
        <taxon>Fungi incertae sedis</taxon>
        <taxon>Zoopagomycota</taxon>
        <taxon>Kickxellomycotina</taxon>
        <taxon>Kickxellomycetes</taxon>
        <taxon>Kickxellales</taxon>
        <taxon>Kickxellaceae</taxon>
        <taxon>Coemansia</taxon>
    </lineage>
</organism>
<evidence type="ECO:0000313" key="1">
    <source>
        <dbReference type="EMBL" id="KAJ2805855.1"/>
    </source>
</evidence>
<sequence>MATVLPPQPQAPAVKRFDLLFQVYQGDTKIQHFGILNFSEYDRESDVVGQVIGFLYRNNFYEGMYSEYELSIVGTKRNWNDQAFSAYYGEKTLAEQDVKHFSVMKINALPLAPYYSEAPIRARL</sequence>
<dbReference type="Proteomes" id="UP001140096">
    <property type="component" value="Unassembled WGS sequence"/>
</dbReference>
<protein>
    <submittedName>
        <fullName evidence="1">Uncharacterized protein</fullName>
    </submittedName>
</protein>
<reference evidence="1" key="1">
    <citation type="submission" date="2022-07" db="EMBL/GenBank/DDBJ databases">
        <title>Phylogenomic reconstructions and comparative analyses of Kickxellomycotina fungi.</title>
        <authorList>
            <person name="Reynolds N.K."/>
            <person name="Stajich J.E."/>
            <person name="Barry K."/>
            <person name="Grigoriev I.V."/>
            <person name="Crous P."/>
            <person name="Smith M.E."/>
        </authorList>
    </citation>
    <scope>NUCLEOTIDE SEQUENCE</scope>
    <source>
        <strain evidence="1">CBS 102833</strain>
    </source>
</reference>